<evidence type="ECO:0000313" key="3">
    <source>
        <dbReference type="Proteomes" id="UP000570361"/>
    </source>
</evidence>
<dbReference type="NCBIfam" id="TIGR04025">
    <property type="entry name" value="PPOX_FMN_DR2398"/>
    <property type="match status" value="1"/>
</dbReference>
<dbReference type="Proteomes" id="UP000570361">
    <property type="component" value="Unassembled WGS sequence"/>
</dbReference>
<reference evidence="2 3" key="1">
    <citation type="submission" date="2020-08" db="EMBL/GenBank/DDBJ databases">
        <title>Genomic Encyclopedia of Type Strains, Phase III (KMG-III): the genomes of soil and plant-associated and newly described type strains.</title>
        <authorList>
            <person name="Whitman W."/>
        </authorList>
    </citation>
    <scope>NUCLEOTIDE SEQUENCE [LARGE SCALE GENOMIC DNA]</scope>
    <source>
        <strain evidence="2 3">CECT 5862</strain>
    </source>
</reference>
<proteinExistence type="predicted"/>
<dbReference type="InterPro" id="IPR024029">
    <property type="entry name" value="Pyridox_Oxase_FMN-dep"/>
</dbReference>
<keyword evidence="3" id="KW-1185">Reference proteome</keyword>
<organism evidence="2 3">
    <name type="scientific">Paenibacillus phyllosphaerae</name>
    <dbReference type="NCBI Taxonomy" id="274593"/>
    <lineage>
        <taxon>Bacteria</taxon>
        <taxon>Bacillati</taxon>
        <taxon>Bacillota</taxon>
        <taxon>Bacilli</taxon>
        <taxon>Bacillales</taxon>
        <taxon>Paenibacillaceae</taxon>
        <taxon>Paenibacillus</taxon>
    </lineage>
</organism>
<dbReference type="Gene3D" id="2.30.110.10">
    <property type="entry name" value="Electron Transport, Fmn-binding Protein, Chain A"/>
    <property type="match status" value="1"/>
</dbReference>
<sequence>MSDTLWATDRITSAEEIRAMIDQPHEAVVMKTVHQIDSHIADFIAKSPLFFLGTSADSGRADVSPRGDAPGFVKVLNERTLAFADRPGNRRLDSLLNIIEHPQVGMMFTIPGLNEVLRINGRAGLSKNEALLEQLGLSGKTTGIVVIVEVEECFIHCPRAFKQAGIWDSQTWPQEHPSTMDMFKAHLKLNGYQAKE</sequence>
<protein>
    <recommendedName>
        <fullName evidence="1">Pyridoxamine 5'-phosphate oxidase N-terminal domain-containing protein</fullName>
    </recommendedName>
</protein>
<dbReference type="PANTHER" id="PTHR42815:SF2">
    <property type="entry name" value="FAD-BINDING, PUTATIVE (AFU_ORTHOLOGUE AFUA_6G07600)-RELATED"/>
    <property type="match status" value="1"/>
</dbReference>
<dbReference type="AlphaFoldDB" id="A0A7W5ASZ7"/>
<feature type="domain" description="Pyridoxamine 5'-phosphate oxidase N-terminal" evidence="1">
    <location>
        <begin position="37"/>
        <end position="135"/>
    </location>
</feature>
<comment type="caution">
    <text evidence="2">The sequence shown here is derived from an EMBL/GenBank/DDBJ whole genome shotgun (WGS) entry which is preliminary data.</text>
</comment>
<gene>
    <name evidence="2" type="ORF">FHS18_000227</name>
</gene>
<evidence type="ECO:0000259" key="1">
    <source>
        <dbReference type="Pfam" id="PF01243"/>
    </source>
</evidence>
<dbReference type="SUPFAM" id="SSF50475">
    <property type="entry name" value="FMN-binding split barrel"/>
    <property type="match status" value="1"/>
</dbReference>
<accession>A0A7W5ASZ7</accession>
<dbReference type="EMBL" id="JACHXK010000001">
    <property type="protein sequence ID" value="MBB3108199.1"/>
    <property type="molecule type" value="Genomic_DNA"/>
</dbReference>
<dbReference type="RefSeq" id="WP_183596043.1">
    <property type="nucleotide sequence ID" value="NZ_JACHXK010000001.1"/>
</dbReference>
<dbReference type="InterPro" id="IPR012349">
    <property type="entry name" value="Split_barrel_FMN-bd"/>
</dbReference>
<evidence type="ECO:0000313" key="2">
    <source>
        <dbReference type="EMBL" id="MBB3108199.1"/>
    </source>
</evidence>
<name>A0A7W5ASZ7_9BACL</name>
<dbReference type="PANTHER" id="PTHR42815">
    <property type="entry name" value="FAD-BINDING, PUTATIVE (AFU_ORTHOLOGUE AFUA_6G07600)-RELATED"/>
    <property type="match status" value="1"/>
</dbReference>
<dbReference type="Pfam" id="PF01243">
    <property type="entry name" value="PNPOx_N"/>
    <property type="match status" value="1"/>
</dbReference>
<dbReference type="InterPro" id="IPR011576">
    <property type="entry name" value="Pyridox_Oxase_N"/>
</dbReference>